<proteinExistence type="predicted"/>
<accession>A0ABN4QG54</accession>
<gene>
    <name evidence="3" type="ORF">AMC81_CH01887</name>
</gene>
<protein>
    <recommendedName>
        <fullName evidence="5">Phage protein</fullName>
    </recommendedName>
</protein>
<name>A0ABN4QG54_9HYPH</name>
<keyword evidence="1" id="KW-0175">Coiled coil</keyword>
<evidence type="ECO:0008006" key="5">
    <source>
        <dbReference type="Google" id="ProtNLM"/>
    </source>
</evidence>
<keyword evidence="4" id="KW-1185">Reference proteome</keyword>
<evidence type="ECO:0000256" key="2">
    <source>
        <dbReference type="SAM" id="MobiDB-lite"/>
    </source>
</evidence>
<evidence type="ECO:0000256" key="1">
    <source>
        <dbReference type="SAM" id="Coils"/>
    </source>
</evidence>
<dbReference type="RefSeq" id="WP_064832564.1">
    <property type="nucleotide sequence ID" value="NZ_CP013568.1"/>
</dbReference>
<evidence type="ECO:0000313" key="3">
    <source>
        <dbReference type="EMBL" id="ANL84668.1"/>
    </source>
</evidence>
<organism evidence="3 4">
    <name type="scientific">Rhizobium phaseoli</name>
    <dbReference type="NCBI Taxonomy" id="396"/>
    <lineage>
        <taxon>Bacteria</taxon>
        <taxon>Pseudomonadati</taxon>
        <taxon>Pseudomonadota</taxon>
        <taxon>Alphaproteobacteria</taxon>
        <taxon>Hyphomicrobiales</taxon>
        <taxon>Rhizobiaceae</taxon>
        <taxon>Rhizobium/Agrobacterium group</taxon>
        <taxon>Rhizobium</taxon>
    </lineage>
</organism>
<feature type="coiled-coil region" evidence="1">
    <location>
        <begin position="38"/>
        <end position="99"/>
    </location>
</feature>
<feature type="region of interest" description="Disordered" evidence="2">
    <location>
        <begin position="203"/>
        <end position="237"/>
    </location>
</feature>
<reference evidence="3 4" key="1">
    <citation type="submission" date="2015-11" db="EMBL/GenBank/DDBJ databases">
        <title>The limits of bacterial species coexistence and the symbiotic plasmid transference in sympatric Rhizobium populations.</title>
        <authorList>
            <person name="Perez-Carrascal O.M."/>
            <person name="VanInsberghe D."/>
            <person name="Juarez S."/>
            <person name="Polz M.F."/>
            <person name="Vinuesa P."/>
            <person name="Gonzalez V."/>
        </authorList>
    </citation>
    <scope>NUCLEOTIDE SEQUENCE [LARGE SCALE GENOMIC DNA]</scope>
    <source>
        <strain evidence="3 4">N771</strain>
    </source>
</reference>
<dbReference type="EMBL" id="CP013568">
    <property type="protein sequence ID" value="ANL84668.1"/>
    <property type="molecule type" value="Genomic_DNA"/>
</dbReference>
<sequence>MPLKFSVDSLDDVSEAHRDLYAEKDGKFVLAVDGLEDNSGLKKALETERETRKKYEKDIKAWQRTGKSPDEIAELIAGAEEAERLKNEKEGNFDAILKQHQGRWDKEKADLASELEAARASERSAIINTSLMAALTKAGATEEGIDLLPDRLSNRIKFDRDGDKRVINIVAADGVTPLAGSSKDGTATFDDLVKEALDKYPSLFKGSGAGGSGKQPDSRAGRSGISKKSDFKSEKDRAAWVQEHGVEKYKALPD</sequence>
<feature type="compositionally biased region" description="Basic and acidic residues" evidence="2">
    <location>
        <begin position="227"/>
        <end position="237"/>
    </location>
</feature>
<evidence type="ECO:0000313" key="4">
    <source>
        <dbReference type="Proteomes" id="UP000078551"/>
    </source>
</evidence>
<dbReference type="Proteomes" id="UP000078551">
    <property type="component" value="Chromosome"/>
</dbReference>